<evidence type="ECO:0000313" key="1">
    <source>
        <dbReference type="EMBL" id="PWE20694.1"/>
    </source>
</evidence>
<dbReference type="Proteomes" id="UP000245014">
    <property type="component" value="Unassembled WGS sequence"/>
</dbReference>
<comment type="caution">
    <text evidence="1">The sequence shown here is derived from an EMBL/GenBank/DDBJ whole genome shotgun (WGS) entry which is preliminary data.</text>
</comment>
<reference evidence="1 2" key="1">
    <citation type="submission" date="2018-05" db="EMBL/GenBank/DDBJ databases">
        <title>Antimicrobial susceptibility testing and genomic analysis of Arcobacter skirrowii strains and one Arcobacter butzleri isolated from German poultry farms.</title>
        <authorList>
            <person name="Haenel I."/>
            <person name="Hotzel H."/>
            <person name="Tomaso H."/>
            <person name="Busch A."/>
        </authorList>
    </citation>
    <scope>NUCLEOTIDE SEQUENCE [LARGE SCALE GENOMIC DNA]</scope>
    <source>
        <strain evidence="2">v</strain>
    </source>
</reference>
<gene>
    <name evidence="1" type="ORF">DF188_07760</name>
</gene>
<organism evidence="1 2">
    <name type="scientific">Aliarcobacter skirrowii</name>
    <dbReference type="NCBI Taxonomy" id="28200"/>
    <lineage>
        <taxon>Bacteria</taxon>
        <taxon>Pseudomonadati</taxon>
        <taxon>Campylobacterota</taxon>
        <taxon>Epsilonproteobacteria</taxon>
        <taxon>Campylobacterales</taxon>
        <taxon>Arcobacteraceae</taxon>
        <taxon>Aliarcobacter</taxon>
    </lineage>
</organism>
<name>A0A2U2BZN7_9BACT</name>
<dbReference type="STRING" id="28200.GCA_001572935_00345"/>
<evidence type="ECO:0000313" key="2">
    <source>
        <dbReference type="Proteomes" id="UP000245014"/>
    </source>
</evidence>
<proteinExistence type="predicted"/>
<evidence type="ECO:0008006" key="3">
    <source>
        <dbReference type="Google" id="ProtNLM"/>
    </source>
</evidence>
<sequence length="513" mass="58475">MKKFIITLLIIVLFITSTLYIILFTKSGNYLVANYIEKSFNKKQKDFTLKIDNLIIDYDLLVLKATLNDHSKIELNAMYSIFNKELMAEYFIDIEDLSIFNDLAKMKLKGDLKIVGNIAHKNDTTTIKGISNVARSDTNYEVVLKNFKINDIYFDTKNAKIDELLAIVNQPIYTTGILNVTSELKSNSSDFFDGVIKVDIKNGKLNNDIIEKEFKTSLKQDVLYTLDSQSNLLKDELNSTIDLLSNLAKINIKNLNFNIKESILKSDYNILISDLSKLKDFTVIPLRAKNISLNGNIYKDLKNLKVDGDSKILDGILKLNLINNDLSINLENANSKKLLYMLNQNEFFDSNINLDLKYNILSGNGNFASNLNNGHLVKNNFSKNIEKFANIDITKELYEIGTVKGEILIDKVISNIYLKSSKSIIESKSSILDFKNKKIDSKFDINLNGNKFVIFLEDDINNPSIKIDIKNLLIESIKKSKESDKIERKIEELLNKNGIENSKELKNTIKSLF</sequence>
<dbReference type="RefSeq" id="WP_109158606.1">
    <property type="nucleotide sequence ID" value="NZ_QEYI01000006.1"/>
</dbReference>
<dbReference type="AlphaFoldDB" id="A0A2U2BZN7"/>
<protein>
    <recommendedName>
        <fullName evidence="3">Outer membrane protein</fullName>
    </recommendedName>
</protein>
<accession>A0A2U2BZN7</accession>
<dbReference type="EMBL" id="QEYI01000006">
    <property type="protein sequence ID" value="PWE20694.1"/>
    <property type="molecule type" value="Genomic_DNA"/>
</dbReference>